<feature type="chain" id="PRO_5041383827" evidence="2">
    <location>
        <begin position="23"/>
        <end position="455"/>
    </location>
</feature>
<dbReference type="AlphaFoldDB" id="A0AA49FIY6"/>
<dbReference type="EMBL" id="CP107246">
    <property type="protein sequence ID" value="WIM04547.1"/>
    <property type="molecule type" value="Genomic_DNA"/>
</dbReference>
<dbReference type="InterPro" id="IPR011990">
    <property type="entry name" value="TPR-like_helical_dom_sf"/>
</dbReference>
<feature type="repeat" description="TPR" evidence="1">
    <location>
        <begin position="57"/>
        <end position="90"/>
    </location>
</feature>
<dbReference type="Pfam" id="PF14559">
    <property type="entry name" value="TPR_19"/>
    <property type="match status" value="1"/>
</dbReference>
<protein>
    <submittedName>
        <fullName evidence="3">Tetratricopeptide repeat protein</fullName>
    </submittedName>
</protein>
<dbReference type="Gene3D" id="1.25.40.10">
    <property type="entry name" value="Tetratricopeptide repeat domain"/>
    <property type="match status" value="1"/>
</dbReference>
<feature type="repeat" description="TPR" evidence="1">
    <location>
        <begin position="91"/>
        <end position="124"/>
    </location>
</feature>
<organism evidence="3">
    <name type="scientific">Candidatus Nitricoxidivorans perseverans</name>
    <dbReference type="NCBI Taxonomy" id="2975601"/>
    <lineage>
        <taxon>Bacteria</taxon>
        <taxon>Pseudomonadati</taxon>
        <taxon>Pseudomonadota</taxon>
        <taxon>Betaproteobacteria</taxon>
        <taxon>Nitrosomonadales</taxon>
        <taxon>Sterolibacteriaceae</taxon>
        <taxon>Candidatus Nitricoxidivorans</taxon>
    </lineage>
</organism>
<dbReference type="InterPro" id="IPR019734">
    <property type="entry name" value="TPR_rpt"/>
</dbReference>
<evidence type="ECO:0000256" key="2">
    <source>
        <dbReference type="SAM" id="SignalP"/>
    </source>
</evidence>
<evidence type="ECO:0000256" key="1">
    <source>
        <dbReference type="PROSITE-ProRule" id="PRU00339"/>
    </source>
</evidence>
<sequence length="455" mass="51050">MLRLPLLIFALAFFLGTTTTRAAAPDLGAADRMVRAGKAEEAWLLLSPHEFDLAGREDFDYLLGVAALDSGRADRATLIFERVLAVNPNHAAARLDMARAYFALGDFDRSRIEFEAVLRFDPPPPARATIERYLAEISARSSLKAVRLAGYAELTWGSDSNLNAATTGGSFYFPLFNATVTSANKRSDYFAAGAGGDLAWPLHEKLDLLAGLDYRQRVNDKEWVDGTLTRRTDFYDTRDLGVRVGLQYRHGPRDALRLMLSRTDTDLNDTELYRRNQGLTAEWRRTVDSRHQFSVFAMDQRSRYGRVENTDYGMYGGDQTIIGIGGVRIVDPARSAFAYASLYGGGERATDKAAGNLDGDKRIGGFKLGGQVGLRPDIDLSGSFGVLTTRYQLTNTLFLARRDDFVMDLTLAAPWRFRKDWQLKPQYVYTRSDSNFGAYDYARHDFSLTLRYDFR</sequence>
<gene>
    <name evidence="3" type="ORF">OHM77_07455</name>
</gene>
<feature type="signal peptide" evidence="2">
    <location>
        <begin position="1"/>
        <end position="22"/>
    </location>
</feature>
<keyword evidence="1" id="KW-0802">TPR repeat</keyword>
<keyword evidence="2" id="KW-0732">Signal</keyword>
<dbReference type="KEGG" id="npv:OHM77_07455"/>
<evidence type="ECO:0000313" key="3">
    <source>
        <dbReference type="EMBL" id="WIM04547.1"/>
    </source>
</evidence>
<reference evidence="3" key="1">
    <citation type="journal article" date="2023" name="Nat. Microbiol.">
        <title>Enrichment and characterization of a nitric oxide-reducing microbial community in a continuous bioreactor.</title>
        <authorList>
            <person name="Garrido-Amador P."/>
            <person name="Stortenbeker N."/>
            <person name="Wessels H.J.C.T."/>
            <person name="Speth D.R."/>
            <person name="Garcia-Heredia I."/>
            <person name="Kartal B."/>
        </authorList>
    </citation>
    <scope>NUCLEOTIDE SEQUENCE</scope>
    <source>
        <strain evidence="3">MAG1</strain>
    </source>
</reference>
<dbReference type="PROSITE" id="PS50005">
    <property type="entry name" value="TPR"/>
    <property type="match status" value="2"/>
</dbReference>
<accession>A0AA49FIY6</accession>
<dbReference type="SUPFAM" id="SSF48452">
    <property type="entry name" value="TPR-like"/>
    <property type="match status" value="1"/>
</dbReference>
<name>A0AA49FIY6_9PROT</name>
<dbReference type="Proteomes" id="UP001234916">
    <property type="component" value="Chromosome"/>
</dbReference>
<proteinExistence type="predicted"/>